<evidence type="ECO:0000256" key="1">
    <source>
        <dbReference type="ARBA" id="ARBA00023157"/>
    </source>
</evidence>
<reference evidence="5 6" key="1">
    <citation type="submission" date="2022-04" db="EMBL/GenBank/DDBJ databases">
        <title>Chromosome-level reference genomes for two strains of Caenorhabditis briggsae: an improved platform for comparative genomics.</title>
        <authorList>
            <person name="Stevens L."/>
            <person name="Andersen E."/>
        </authorList>
    </citation>
    <scope>NUCLEOTIDE SEQUENCE [LARGE SCALE GENOMIC DNA]</scope>
    <source>
        <strain evidence="5">VX34</strain>
        <tissue evidence="5">Whole-organism</tissue>
    </source>
</reference>
<evidence type="ECO:0000313" key="6">
    <source>
        <dbReference type="Proteomes" id="UP000829354"/>
    </source>
</evidence>
<keyword evidence="2" id="KW-0378">Hydrolase</keyword>
<dbReference type="SUPFAM" id="SSF50494">
    <property type="entry name" value="Trypsin-like serine proteases"/>
    <property type="match status" value="1"/>
</dbReference>
<keyword evidence="6" id="KW-1185">Reference proteome</keyword>
<evidence type="ECO:0000313" key="5">
    <source>
        <dbReference type="EMBL" id="UMM30313.1"/>
    </source>
</evidence>
<name>A0AAE9EWX8_CAEBR</name>
<dbReference type="PANTHER" id="PTHR22596">
    <property type="entry name" value="TRYPSIN-LIKE PROTEASE PROTEIN 6"/>
    <property type="match status" value="1"/>
</dbReference>
<dbReference type="InterPro" id="IPR009003">
    <property type="entry name" value="Peptidase_S1_PA"/>
</dbReference>
<dbReference type="PANTHER" id="PTHR22596:SF7">
    <property type="entry name" value="PEPTIDASE S1 DOMAIN-CONTAINING PROTEIN"/>
    <property type="match status" value="1"/>
</dbReference>
<keyword evidence="1" id="KW-1015">Disulfide bond</keyword>
<feature type="signal peptide" evidence="3">
    <location>
        <begin position="1"/>
        <end position="17"/>
    </location>
</feature>
<gene>
    <name evidence="5" type="ORF">L5515_012246</name>
</gene>
<dbReference type="PROSITE" id="PS00135">
    <property type="entry name" value="TRYPSIN_SER"/>
    <property type="match status" value="1"/>
</dbReference>
<dbReference type="Gene3D" id="2.40.10.10">
    <property type="entry name" value="Trypsin-like serine proteases"/>
    <property type="match status" value="1"/>
</dbReference>
<proteinExistence type="predicted"/>
<protein>
    <recommendedName>
        <fullName evidence="4">Peptidase S1 domain-containing protein</fullName>
    </recommendedName>
</protein>
<dbReference type="GO" id="GO:0004252">
    <property type="term" value="F:serine-type endopeptidase activity"/>
    <property type="evidence" value="ECO:0007669"/>
    <property type="project" value="InterPro"/>
</dbReference>
<dbReference type="Proteomes" id="UP000829354">
    <property type="component" value="Chromosome IV"/>
</dbReference>
<organism evidence="5 6">
    <name type="scientific">Caenorhabditis briggsae</name>
    <dbReference type="NCBI Taxonomy" id="6238"/>
    <lineage>
        <taxon>Eukaryota</taxon>
        <taxon>Metazoa</taxon>
        <taxon>Ecdysozoa</taxon>
        <taxon>Nematoda</taxon>
        <taxon>Chromadorea</taxon>
        <taxon>Rhabditida</taxon>
        <taxon>Rhabditina</taxon>
        <taxon>Rhabditomorpha</taxon>
        <taxon>Rhabditoidea</taxon>
        <taxon>Rhabditidae</taxon>
        <taxon>Peloderinae</taxon>
        <taxon>Caenorhabditis</taxon>
    </lineage>
</organism>
<feature type="domain" description="Peptidase S1" evidence="4">
    <location>
        <begin position="45"/>
        <end position="273"/>
    </location>
</feature>
<dbReference type="InterPro" id="IPR001254">
    <property type="entry name" value="Trypsin_dom"/>
</dbReference>
<dbReference type="EMBL" id="CP092623">
    <property type="protein sequence ID" value="UMM30313.1"/>
    <property type="molecule type" value="Genomic_DNA"/>
</dbReference>
<evidence type="ECO:0000256" key="2">
    <source>
        <dbReference type="RuleBase" id="RU363034"/>
    </source>
</evidence>
<feature type="chain" id="PRO_5042237334" description="Peptidase S1 domain-containing protein" evidence="3">
    <location>
        <begin position="18"/>
        <end position="273"/>
    </location>
</feature>
<keyword evidence="3" id="KW-0732">Signal</keyword>
<dbReference type="PRINTS" id="PR00722">
    <property type="entry name" value="CHYMOTRYPSIN"/>
</dbReference>
<dbReference type="PROSITE" id="PS50240">
    <property type="entry name" value="TRYPSIN_DOM"/>
    <property type="match status" value="1"/>
</dbReference>
<sequence length="273" mass="30269">MNRFLLLLFFLPGGIWCDHPLSSEEKQYWKANCGTKPYHPKSRSIAGGQPIDGNAAPWAVRVDSTGSCSGTIISSRHILTASHCLMEDASKLTPILQQANQTCSITDSYGRLLSKRVSRVIMMNYCFQPASFRNDDIMILELSENIQFDDYAYPACVSSNPNFQAIGTIVRFTTYGHNSWNWFNTDGQGTSRLRNGVFQITDYDNQGHFIGLNGEPWGVNTRPGDSGGSLIHYDNGRYYVIGVSSTGSYTGFRARASSVYAHFGQICSYTGVC</sequence>
<dbReference type="SMART" id="SM00020">
    <property type="entry name" value="Tryp_SPc"/>
    <property type="match status" value="1"/>
</dbReference>
<dbReference type="PROSITE" id="PS00134">
    <property type="entry name" value="TRYPSIN_HIS"/>
    <property type="match status" value="1"/>
</dbReference>
<dbReference type="InterPro" id="IPR043504">
    <property type="entry name" value="Peptidase_S1_PA_chymotrypsin"/>
</dbReference>
<evidence type="ECO:0000256" key="3">
    <source>
        <dbReference type="SAM" id="SignalP"/>
    </source>
</evidence>
<dbReference type="InterPro" id="IPR018114">
    <property type="entry name" value="TRYPSIN_HIS"/>
</dbReference>
<keyword evidence="2" id="KW-0645">Protease</keyword>
<dbReference type="GO" id="GO:0006508">
    <property type="term" value="P:proteolysis"/>
    <property type="evidence" value="ECO:0007669"/>
    <property type="project" value="UniProtKB-KW"/>
</dbReference>
<dbReference type="Pfam" id="PF00089">
    <property type="entry name" value="Trypsin"/>
    <property type="match status" value="1"/>
</dbReference>
<dbReference type="InterPro" id="IPR001314">
    <property type="entry name" value="Peptidase_S1A"/>
</dbReference>
<dbReference type="InterPro" id="IPR033116">
    <property type="entry name" value="TRYPSIN_SER"/>
</dbReference>
<dbReference type="AlphaFoldDB" id="A0AAE9EWX8"/>
<keyword evidence="2" id="KW-0720">Serine protease</keyword>
<accession>A0AAE9EWX8</accession>
<evidence type="ECO:0000259" key="4">
    <source>
        <dbReference type="PROSITE" id="PS50240"/>
    </source>
</evidence>